<accession>A0ABQ8I8I6</accession>
<reference evidence="2 3" key="1">
    <citation type="submission" date="2021-02" db="EMBL/GenBank/DDBJ databases">
        <title>Plant Genome Project.</title>
        <authorList>
            <person name="Zhang R.-G."/>
        </authorList>
    </citation>
    <scope>NUCLEOTIDE SEQUENCE [LARGE SCALE GENOMIC DNA]</scope>
    <source>
        <tissue evidence="2">Leaves</tissue>
    </source>
</reference>
<organism evidence="2 3">
    <name type="scientific">Xanthoceras sorbifolium</name>
    <dbReference type="NCBI Taxonomy" id="99658"/>
    <lineage>
        <taxon>Eukaryota</taxon>
        <taxon>Viridiplantae</taxon>
        <taxon>Streptophyta</taxon>
        <taxon>Embryophyta</taxon>
        <taxon>Tracheophyta</taxon>
        <taxon>Spermatophyta</taxon>
        <taxon>Magnoliopsida</taxon>
        <taxon>eudicotyledons</taxon>
        <taxon>Gunneridae</taxon>
        <taxon>Pentapetalae</taxon>
        <taxon>rosids</taxon>
        <taxon>malvids</taxon>
        <taxon>Sapindales</taxon>
        <taxon>Sapindaceae</taxon>
        <taxon>Xanthoceroideae</taxon>
        <taxon>Xanthoceras</taxon>
    </lineage>
</organism>
<name>A0ABQ8I8I6_9ROSI</name>
<evidence type="ECO:0008006" key="4">
    <source>
        <dbReference type="Google" id="ProtNLM"/>
    </source>
</evidence>
<evidence type="ECO:0000256" key="1">
    <source>
        <dbReference type="SAM" id="MobiDB-lite"/>
    </source>
</evidence>
<evidence type="ECO:0000313" key="2">
    <source>
        <dbReference type="EMBL" id="KAH7572945.1"/>
    </source>
</evidence>
<feature type="region of interest" description="Disordered" evidence="1">
    <location>
        <begin position="141"/>
        <end position="162"/>
    </location>
</feature>
<dbReference type="Proteomes" id="UP000827721">
    <property type="component" value="Unassembled WGS sequence"/>
</dbReference>
<comment type="caution">
    <text evidence="2">The sequence shown here is derived from an EMBL/GenBank/DDBJ whole genome shotgun (WGS) entry which is preliminary data.</text>
</comment>
<dbReference type="EMBL" id="JAFEMO010000003">
    <property type="protein sequence ID" value="KAH7572945.1"/>
    <property type="molecule type" value="Genomic_DNA"/>
</dbReference>
<protein>
    <recommendedName>
        <fullName evidence="4">Retrovirus-related Pol polyprotein from transposon TNT 1-94</fullName>
    </recommendedName>
</protein>
<sequence length="162" mass="17928">MRKQAIVGCDMARKKPSVWRGVEATIRETRHAEEAMIGYQCAWEGTSIADHLNEMQGIFDQLSRMGINFDDEVFALMVLASLPESWETLEISITNTAPNGAVNMKIILEGGANLGNKGLEERAEGSQINMRMLNAITAKRRVTSKSSAGSSRVNKERTKVKK</sequence>
<feature type="compositionally biased region" description="Basic and acidic residues" evidence="1">
    <location>
        <begin position="153"/>
        <end position="162"/>
    </location>
</feature>
<proteinExistence type="predicted"/>
<dbReference type="Pfam" id="PF14223">
    <property type="entry name" value="Retrotran_gag_2"/>
    <property type="match status" value="1"/>
</dbReference>
<gene>
    <name evidence="2" type="ORF">JRO89_XS03G0040500</name>
</gene>
<keyword evidence="3" id="KW-1185">Reference proteome</keyword>
<evidence type="ECO:0000313" key="3">
    <source>
        <dbReference type="Proteomes" id="UP000827721"/>
    </source>
</evidence>